<protein>
    <submittedName>
        <fullName evidence="2">Uncharacterized protein</fullName>
    </submittedName>
</protein>
<accession>A0A511TF57</accession>
<gene>
    <name evidence="2" type="ORF">MFU01_78410</name>
</gene>
<name>A0A511TF57_MYXFU</name>
<reference evidence="2 3" key="1">
    <citation type="submission" date="2019-07" db="EMBL/GenBank/DDBJ databases">
        <title>Whole genome shotgun sequence of Myxococcus fulvus NBRC 100333.</title>
        <authorList>
            <person name="Hosoyama A."/>
            <person name="Uohara A."/>
            <person name="Ohji S."/>
            <person name="Ichikawa N."/>
        </authorList>
    </citation>
    <scope>NUCLEOTIDE SEQUENCE [LARGE SCALE GENOMIC DNA]</scope>
    <source>
        <strain evidence="2 3">NBRC 100333</strain>
    </source>
</reference>
<dbReference type="EMBL" id="BJXR01000069">
    <property type="protein sequence ID" value="GEN12804.1"/>
    <property type="molecule type" value="Genomic_DNA"/>
</dbReference>
<feature type="compositionally biased region" description="Basic and acidic residues" evidence="1">
    <location>
        <begin position="57"/>
        <end position="69"/>
    </location>
</feature>
<comment type="caution">
    <text evidence="2">The sequence shown here is derived from an EMBL/GenBank/DDBJ whole genome shotgun (WGS) entry which is preliminary data.</text>
</comment>
<evidence type="ECO:0000313" key="2">
    <source>
        <dbReference type="EMBL" id="GEN12804.1"/>
    </source>
</evidence>
<evidence type="ECO:0000256" key="1">
    <source>
        <dbReference type="SAM" id="MobiDB-lite"/>
    </source>
</evidence>
<organism evidence="2 3">
    <name type="scientific">Myxococcus fulvus</name>
    <dbReference type="NCBI Taxonomy" id="33"/>
    <lineage>
        <taxon>Bacteria</taxon>
        <taxon>Pseudomonadati</taxon>
        <taxon>Myxococcota</taxon>
        <taxon>Myxococcia</taxon>
        <taxon>Myxococcales</taxon>
        <taxon>Cystobacterineae</taxon>
        <taxon>Myxococcaceae</taxon>
        <taxon>Myxococcus</taxon>
    </lineage>
</organism>
<dbReference type="Proteomes" id="UP000321514">
    <property type="component" value="Unassembled WGS sequence"/>
</dbReference>
<feature type="region of interest" description="Disordered" evidence="1">
    <location>
        <begin position="57"/>
        <end position="81"/>
    </location>
</feature>
<sequence>MPSKDQYASAFSPPNVICRRSASRTSSGNAGTCDAVVSEPGAVVLEGVAHDVSANKDRSERFMGRDHVKGRAHTQRSALVS</sequence>
<dbReference type="AlphaFoldDB" id="A0A511TF57"/>
<proteinExistence type="predicted"/>
<evidence type="ECO:0000313" key="3">
    <source>
        <dbReference type="Proteomes" id="UP000321514"/>
    </source>
</evidence>